<reference evidence="2" key="1">
    <citation type="submission" date="2022-12" db="EMBL/GenBank/DDBJ databases">
        <title>Genome assemblies of Blomia tropicalis.</title>
        <authorList>
            <person name="Cui Y."/>
        </authorList>
    </citation>
    <scope>NUCLEOTIDE SEQUENCE</scope>
    <source>
        <tissue evidence="2">Adult mites</tissue>
    </source>
</reference>
<evidence type="ECO:0000313" key="2">
    <source>
        <dbReference type="EMBL" id="KAJ6225238.1"/>
    </source>
</evidence>
<feature type="transmembrane region" description="Helical" evidence="1">
    <location>
        <begin position="6"/>
        <end position="24"/>
    </location>
</feature>
<keyword evidence="1" id="KW-0472">Membrane</keyword>
<evidence type="ECO:0000256" key="1">
    <source>
        <dbReference type="SAM" id="Phobius"/>
    </source>
</evidence>
<dbReference type="OMA" id="PYPIYVE"/>
<dbReference type="EMBL" id="JAPWDV010000001">
    <property type="protein sequence ID" value="KAJ6225238.1"/>
    <property type="molecule type" value="Genomic_DNA"/>
</dbReference>
<dbReference type="AlphaFoldDB" id="A0A9Q0MHK6"/>
<keyword evidence="3" id="KW-1185">Reference proteome</keyword>
<proteinExistence type="predicted"/>
<evidence type="ECO:0000313" key="3">
    <source>
        <dbReference type="Proteomes" id="UP001142055"/>
    </source>
</evidence>
<accession>A0A9Q0MHK6</accession>
<dbReference type="Proteomes" id="UP001142055">
    <property type="component" value="Chromosome 1"/>
</dbReference>
<keyword evidence="1" id="KW-1133">Transmembrane helix</keyword>
<sequence>MNFRSTFAILMVCLIGTSILFNAVEAGKKKKILGALLLGAALFQKPKILPLPLPIPIPIKKEVHVPYPQPYPVYKTKYVSVPEPYPVYYGGGGYGGGGGGGYGGEYGGDDHY</sequence>
<comment type="caution">
    <text evidence="2">The sequence shown here is derived from an EMBL/GenBank/DDBJ whole genome shotgun (WGS) entry which is preliminary data.</text>
</comment>
<organism evidence="2 3">
    <name type="scientific">Blomia tropicalis</name>
    <name type="common">Mite</name>
    <dbReference type="NCBI Taxonomy" id="40697"/>
    <lineage>
        <taxon>Eukaryota</taxon>
        <taxon>Metazoa</taxon>
        <taxon>Ecdysozoa</taxon>
        <taxon>Arthropoda</taxon>
        <taxon>Chelicerata</taxon>
        <taxon>Arachnida</taxon>
        <taxon>Acari</taxon>
        <taxon>Acariformes</taxon>
        <taxon>Sarcoptiformes</taxon>
        <taxon>Astigmata</taxon>
        <taxon>Glycyphagoidea</taxon>
        <taxon>Echimyopodidae</taxon>
        <taxon>Blomia</taxon>
    </lineage>
</organism>
<keyword evidence="1" id="KW-0812">Transmembrane</keyword>
<gene>
    <name evidence="2" type="ORF">RDWZM_003783</name>
</gene>
<protein>
    <submittedName>
        <fullName evidence="2">Uncharacterized protein</fullName>
    </submittedName>
</protein>
<name>A0A9Q0MHK6_BLOTA</name>